<protein>
    <submittedName>
        <fullName evidence="3">Uncharacterized protein</fullName>
    </submittedName>
</protein>
<name>A0A5J4KZA9_9ZZZZ</name>
<dbReference type="EMBL" id="BLAB01000001">
    <property type="protein sequence ID" value="GER92304.1"/>
    <property type="molecule type" value="Genomic_DNA"/>
</dbReference>
<comment type="caution">
    <text evidence="3">The sequence shown here is derived from an EMBL/GenBank/DDBJ whole genome shotgun (WGS) entry which is preliminary data.</text>
</comment>
<dbReference type="EMBL" id="BLAB01000001">
    <property type="protein sequence ID" value="GER94893.1"/>
    <property type="molecule type" value="Genomic_DNA"/>
</dbReference>
<sequence>MIKSQYKKMSEGSNQAGAGDVIKPYLKCAFYHLTISGALINEDIRQGGHN</sequence>
<gene>
    <name evidence="1" type="ORF">A45J_0019</name>
    <name evidence="2" type="ORF">A45J_2659</name>
    <name evidence="3" type="ORF">A45J_2704</name>
</gene>
<accession>A0A5J4KZA9</accession>
<proteinExistence type="predicted"/>
<evidence type="ECO:0000313" key="2">
    <source>
        <dbReference type="EMBL" id="GER94893.1"/>
    </source>
</evidence>
<organism evidence="3">
    <name type="scientific">hot springs metagenome</name>
    <dbReference type="NCBI Taxonomy" id="433727"/>
    <lineage>
        <taxon>unclassified sequences</taxon>
        <taxon>metagenomes</taxon>
        <taxon>ecological metagenomes</taxon>
    </lineage>
</organism>
<evidence type="ECO:0000313" key="1">
    <source>
        <dbReference type="EMBL" id="GER92304.1"/>
    </source>
</evidence>
<dbReference type="EMBL" id="BLAB01000002">
    <property type="protein sequence ID" value="GER94938.1"/>
    <property type="molecule type" value="Genomic_DNA"/>
</dbReference>
<reference evidence="3" key="1">
    <citation type="submission" date="2019-10" db="EMBL/GenBank/DDBJ databases">
        <title>Metagenomic sequencing of thiosulfate-disproportionating enrichment culture.</title>
        <authorList>
            <person name="Umezawa K."/>
            <person name="Kojima H."/>
            <person name="Fukui M."/>
        </authorList>
    </citation>
    <scope>NUCLEOTIDE SEQUENCE</scope>
    <source>
        <strain evidence="3">45J</strain>
    </source>
</reference>
<evidence type="ECO:0000313" key="3">
    <source>
        <dbReference type="EMBL" id="GER94938.1"/>
    </source>
</evidence>
<dbReference type="AlphaFoldDB" id="A0A5J4KZA9"/>